<dbReference type="OrthoDB" id="9765571at2"/>
<gene>
    <name evidence="2" type="ordered locus">BMS_3180</name>
</gene>
<organism evidence="2 3">
    <name type="scientific">Halobacteriovorax marinus (strain ATCC BAA-682 / DSM 15412 / SJ)</name>
    <name type="common">Bacteriovorax marinus</name>
    <dbReference type="NCBI Taxonomy" id="862908"/>
    <lineage>
        <taxon>Bacteria</taxon>
        <taxon>Pseudomonadati</taxon>
        <taxon>Bdellovibrionota</taxon>
        <taxon>Bacteriovoracia</taxon>
        <taxon>Bacteriovoracales</taxon>
        <taxon>Halobacteriovoraceae</taxon>
        <taxon>Halobacteriovorax</taxon>
    </lineage>
</organism>
<dbReference type="AlphaFoldDB" id="E1WZZ7"/>
<evidence type="ECO:0000313" key="2">
    <source>
        <dbReference type="EMBL" id="CBW27933.1"/>
    </source>
</evidence>
<dbReference type="PATRIC" id="fig|862908.3.peg.3039"/>
<dbReference type="STRING" id="862908.BMS_3180"/>
<dbReference type="EMBL" id="FQ312005">
    <property type="protein sequence ID" value="CBW27933.1"/>
    <property type="molecule type" value="Genomic_DNA"/>
</dbReference>
<reference evidence="3" key="1">
    <citation type="journal article" date="2013" name="ISME J.">
        <title>A small predatory core genome in the divergent marine Bacteriovorax marinus SJ and the terrestrial Bdellovibrio bacteriovorus.</title>
        <authorList>
            <person name="Crossman L.C."/>
            <person name="Chen H."/>
            <person name="Cerdeno-Tarraga A.M."/>
            <person name="Brooks K."/>
            <person name="Quail M.A."/>
            <person name="Pineiro S.A."/>
            <person name="Hobley L."/>
            <person name="Sockett R.E."/>
            <person name="Bentley S.D."/>
            <person name="Parkhill J."/>
            <person name="Williams H.N."/>
            <person name="Stine O.C."/>
        </authorList>
    </citation>
    <scope>NUCLEOTIDE SEQUENCE [LARGE SCALE GENOMIC DNA]</scope>
    <source>
        <strain evidence="3">ATCC BAA-682 / DSM 15412 / SJ</strain>
    </source>
</reference>
<sequence length="372" mass="41059">MRSLRKLLLKPFIIVLTCSLSLPSFAIDFEDAVFPELATSARALAMGNAYVAKADDASAVYYNPAGLGTVRKTHFHLSNFHMEFNKGWIDNSTRGSVLDVFPEMMDAFSLEGQRKSLVKNKGTISHQRFHFLPNFTTRYFSLGYLLSKRTRATIGTEAGASFEYADRRDHGPYAALNISLFGGVFKIGGSATYLNRKEIVGESDANTEYNENPDEIKKGAAVIVVAGAKLTLPITFLPTLAVKMNNAFDQKFSEGSTNGAPTDVLNSMDVGFSLTPQIGKVVRMHLEANYKDISSEYDGVATNRKLTFGIEFDIARKFFIRAGYGDGWGSAGLGIKSQKLEFDLTTYAVDTTSNEFRGEEDRRFALSFSYGL</sequence>
<protein>
    <submittedName>
        <fullName evidence="2">Exported protein</fullName>
    </submittedName>
</protein>
<accession>E1WZZ7</accession>
<dbReference type="HOGENOM" id="CLU_743476_0_0_7"/>
<dbReference type="Gene3D" id="2.40.160.60">
    <property type="entry name" value="Outer membrane protein transport protein (OMPP1/FadL/TodX)"/>
    <property type="match status" value="1"/>
</dbReference>
<dbReference type="SUPFAM" id="SSF56935">
    <property type="entry name" value="Porins"/>
    <property type="match status" value="1"/>
</dbReference>
<feature type="chain" id="PRO_5003154277" evidence="1">
    <location>
        <begin position="27"/>
        <end position="372"/>
    </location>
</feature>
<dbReference type="Proteomes" id="UP000008963">
    <property type="component" value="Chromosome"/>
</dbReference>
<name>E1WZZ7_HALMS</name>
<keyword evidence="1" id="KW-0732">Signal</keyword>
<evidence type="ECO:0000313" key="3">
    <source>
        <dbReference type="Proteomes" id="UP000008963"/>
    </source>
</evidence>
<feature type="signal peptide" evidence="1">
    <location>
        <begin position="1"/>
        <end position="26"/>
    </location>
</feature>
<dbReference type="eggNOG" id="ENOG502ZD1U">
    <property type="taxonomic scope" value="Bacteria"/>
</dbReference>
<keyword evidence="3" id="KW-1185">Reference proteome</keyword>
<proteinExistence type="predicted"/>
<dbReference type="KEGG" id="bmx:BMS_3180"/>
<evidence type="ECO:0000256" key="1">
    <source>
        <dbReference type="SAM" id="SignalP"/>
    </source>
</evidence>
<dbReference type="RefSeq" id="WP_014245703.1">
    <property type="nucleotide sequence ID" value="NC_016620.1"/>
</dbReference>